<dbReference type="Proteomes" id="UP000008898">
    <property type="component" value="Chromosome"/>
</dbReference>
<name>G0L519_ZOBGA</name>
<accession>G0L519</accession>
<gene>
    <name evidence="2" type="ordered locus">zobellia_1847</name>
</gene>
<evidence type="ECO:0000313" key="3">
    <source>
        <dbReference type="Proteomes" id="UP000008898"/>
    </source>
</evidence>
<protein>
    <submittedName>
        <fullName evidence="2">Uncharacterized protein</fullName>
    </submittedName>
</protein>
<reference evidence="2 3" key="2">
    <citation type="journal article" date="2012" name="Environ. Microbiol.">
        <title>Characterization of the first alginolytic operons in a marine bacterium: from their emergence in marine Flavobacteriia to their independent transfers to marine Proteobacteria and human gut Bacteroides.</title>
        <authorList>
            <person name="Thomas F."/>
            <person name="Barbeyron T."/>
            <person name="Tonon T."/>
            <person name="Genicot S."/>
            <person name="Czjzek M."/>
            <person name="Michel G."/>
        </authorList>
    </citation>
    <scope>NUCLEOTIDE SEQUENCE [LARGE SCALE GENOMIC DNA]</scope>
    <source>
        <strain evidence="3">DSM 12802 / CCUG 47099 / CIP 106680 / NCIMB 13871 / Dsij</strain>
    </source>
</reference>
<dbReference type="EMBL" id="FP476056">
    <property type="protein sequence ID" value="CAZ95900.1"/>
    <property type="molecule type" value="Genomic_DNA"/>
</dbReference>
<proteinExistence type="predicted"/>
<keyword evidence="3" id="KW-1185">Reference proteome</keyword>
<dbReference type="AlphaFoldDB" id="G0L519"/>
<reference evidence="3" key="1">
    <citation type="submission" date="2009-07" db="EMBL/GenBank/DDBJ databases">
        <title>Complete genome sequence of Zobellia galactanivorans Dsij.</title>
        <authorList>
            <consortium name="Genoscope - CEA"/>
        </authorList>
    </citation>
    <scope>NUCLEOTIDE SEQUENCE [LARGE SCALE GENOMIC DNA]</scope>
    <source>
        <strain evidence="3">DSM 12802 / CCUG 47099 / CIP 106680 / NCIMB 13871 / Dsij</strain>
    </source>
</reference>
<dbReference type="KEGG" id="zga:ZOBELLIA_1847"/>
<organism evidence="2 3">
    <name type="scientific">Zobellia galactanivorans (strain DSM 12802 / CCUG 47099 / CIP 106680 / NCIMB 13871 / Dsij)</name>
    <dbReference type="NCBI Taxonomy" id="63186"/>
    <lineage>
        <taxon>Bacteria</taxon>
        <taxon>Pseudomonadati</taxon>
        <taxon>Bacteroidota</taxon>
        <taxon>Flavobacteriia</taxon>
        <taxon>Flavobacteriales</taxon>
        <taxon>Flavobacteriaceae</taxon>
        <taxon>Zobellia</taxon>
    </lineage>
</organism>
<feature type="region of interest" description="Disordered" evidence="1">
    <location>
        <begin position="1"/>
        <end position="20"/>
    </location>
</feature>
<evidence type="ECO:0000256" key="1">
    <source>
        <dbReference type="SAM" id="MobiDB-lite"/>
    </source>
</evidence>
<sequence length="71" mass="8493">MTYETLINRDPKSRPNLTRIPTKQKSPFTRAFLFLHLTLFLPEGRNKLHFIEQKYILTSYTTNWACFTTKI</sequence>
<evidence type="ECO:0000313" key="2">
    <source>
        <dbReference type="EMBL" id="CAZ95900.1"/>
    </source>
</evidence>
<dbReference type="HOGENOM" id="CLU_2739235_0_0_10"/>